<dbReference type="Pfam" id="PF10988">
    <property type="entry name" value="DUF2807"/>
    <property type="match status" value="1"/>
</dbReference>
<proteinExistence type="predicted"/>
<dbReference type="PROSITE" id="PS51257">
    <property type="entry name" value="PROKAR_LIPOPROTEIN"/>
    <property type="match status" value="1"/>
</dbReference>
<sequence>MKKPSTKTITATLSIAVCTLLLCSCIMKKPDYGPTVKKTMTVPSFNSVELNGNTAVYFLQGKEYSVRLEGKKKLLDCMKIGVKNNVLNVNSTDEAGSNKIVFFGHSHQGDNTIKVYITSPTLTKISQDGNASLVFPDSVTFDRLSLNIDGNSAVKVHRMKVGQLDMELSGNAGVKFKNLTARRATFDISGNAGMEINFNRADTASFDVSGNAGIKLTGTTRLPIRQNVTGNGGITDHTTRTK</sequence>
<name>A0A379E1Z5_9BACT</name>
<feature type="domain" description="Putative auto-transporter adhesin head GIN" evidence="1">
    <location>
        <begin position="45"/>
        <end position="225"/>
    </location>
</feature>
<evidence type="ECO:0000313" key="2">
    <source>
        <dbReference type="EMBL" id="SUB86728.1"/>
    </source>
</evidence>
<dbReference type="Gene3D" id="2.160.20.120">
    <property type="match status" value="1"/>
</dbReference>
<dbReference type="AlphaFoldDB" id="A0A379E1Z5"/>
<evidence type="ECO:0000313" key="3">
    <source>
        <dbReference type="Proteomes" id="UP000255469"/>
    </source>
</evidence>
<organism evidence="2 3">
    <name type="scientific">Prevotella denticola</name>
    <dbReference type="NCBI Taxonomy" id="28129"/>
    <lineage>
        <taxon>Bacteria</taxon>
        <taxon>Pseudomonadati</taxon>
        <taxon>Bacteroidota</taxon>
        <taxon>Bacteroidia</taxon>
        <taxon>Bacteroidales</taxon>
        <taxon>Prevotellaceae</taxon>
        <taxon>Prevotella</taxon>
    </lineage>
</organism>
<dbReference type="RefSeq" id="WP_025068002.1">
    <property type="nucleotide sequence ID" value="NZ_CAUVPN010000026.1"/>
</dbReference>
<dbReference type="Proteomes" id="UP000255469">
    <property type="component" value="Unassembled WGS sequence"/>
</dbReference>
<accession>A0A379E1Z5</accession>
<gene>
    <name evidence="2" type="ORF">NCTC13067_00376</name>
</gene>
<evidence type="ECO:0000259" key="1">
    <source>
        <dbReference type="Pfam" id="PF10988"/>
    </source>
</evidence>
<protein>
    <submittedName>
        <fullName evidence="2">Protein of uncharacterized function (DUF2807)</fullName>
    </submittedName>
</protein>
<dbReference type="InterPro" id="IPR021255">
    <property type="entry name" value="DUF2807"/>
</dbReference>
<dbReference type="EMBL" id="UGTM01000001">
    <property type="protein sequence ID" value="SUB86728.1"/>
    <property type="molecule type" value="Genomic_DNA"/>
</dbReference>
<reference evidence="2 3" key="1">
    <citation type="submission" date="2018-06" db="EMBL/GenBank/DDBJ databases">
        <authorList>
            <consortium name="Pathogen Informatics"/>
            <person name="Doyle S."/>
        </authorList>
    </citation>
    <scope>NUCLEOTIDE SEQUENCE [LARGE SCALE GENOMIC DNA]</scope>
    <source>
        <strain evidence="2 3">NCTC13067</strain>
    </source>
</reference>